<dbReference type="GO" id="GO:0046047">
    <property type="term" value="P:TTP catabolic process"/>
    <property type="evidence" value="ECO:0007669"/>
    <property type="project" value="TreeGrafter"/>
</dbReference>
<dbReference type="Gene3D" id="3.40.1010.10">
    <property type="entry name" value="Cobalt-precorrin-4 Transmethylase, Domain 1"/>
    <property type="match status" value="1"/>
</dbReference>
<proteinExistence type="predicted"/>
<dbReference type="NCBIfam" id="TIGR00444">
    <property type="entry name" value="mazG"/>
    <property type="match status" value="1"/>
</dbReference>
<dbReference type="CDD" id="cd11528">
    <property type="entry name" value="NTP-PPase_MazG_Nterm"/>
    <property type="match status" value="1"/>
</dbReference>
<dbReference type="GO" id="GO:0046076">
    <property type="term" value="P:dTTP catabolic process"/>
    <property type="evidence" value="ECO:0007669"/>
    <property type="project" value="TreeGrafter"/>
</dbReference>
<feature type="domain" description="Tetrapyrrole methylase" evidence="1">
    <location>
        <begin position="7"/>
        <end position="208"/>
    </location>
</feature>
<feature type="domain" description="NTP pyrophosphohydrolase MazG-like" evidence="2">
    <location>
        <begin position="396"/>
        <end position="455"/>
    </location>
</feature>
<dbReference type="InterPro" id="IPR048011">
    <property type="entry name" value="NTP-PPase_MazG-like_C"/>
</dbReference>
<dbReference type="InterPro" id="IPR011551">
    <property type="entry name" value="NTP_PyrPHydrolase_MazG"/>
</dbReference>
<dbReference type="InterPro" id="IPR048015">
    <property type="entry name" value="NTP-PPase_MazG-like_N"/>
</dbReference>
<dbReference type="EMBL" id="PFFQ01000027">
    <property type="protein sequence ID" value="PIW17161.1"/>
    <property type="molecule type" value="Genomic_DNA"/>
</dbReference>
<dbReference type="SUPFAM" id="SSF101386">
    <property type="entry name" value="all-alpha NTP pyrophosphatases"/>
    <property type="match status" value="2"/>
</dbReference>
<reference evidence="3 4" key="1">
    <citation type="submission" date="2017-09" db="EMBL/GenBank/DDBJ databases">
        <title>Depth-based differentiation of microbial function through sediment-hosted aquifers and enrichment of novel symbionts in the deep terrestrial subsurface.</title>
        <authorList>
            <person name="Probst A.J."/>
            <person name="Ladd B."/>
            <person name="Jarett J.K."/>
            <person name="Geller-Mcgrath D.E."/>
            <person name="Sieber C.M."/>
            <person name="Emerson J.B."/>
            <person name="Anantharaman K."/>
            <person name="Thomas B.C."/>
            <person name="Malmstrom R."/>
            <person name="Stieglmeier M."/>
            <person name="Klingl A."/>
            <person name="Woyke T."/>
            <person name="Ryan C.M."/>
            <person name="Banfield J.F."/>
        </authorList>
    </citation>
    <scope>NUCLEOTIDE SEQUENCE [LARGE SCALE GENOMIC DNA]</scope>
    <source>
        <strain evidence="3">CG17_big_fil_post_rev_8_21_14_2_50_48_46</strain>
    </source>
</reference>
<dbReference type="InterPro" id="IPR035996">
    <property type="entry name" value="4pyrrol_Methylase_sf"/>
</dbReference>
<dbReference type="Gene3D" id="1.10.287.1080">
    <property type="entry name" value="MazG-like"/>
    <property type="match status" value="2"/>
</dbReference>
<dbReference type="GO" id="GO:0046052">
    <property type="term" value="P:UTP catabolic process"/>
    <property type="evidence" value="ECO:0007669"/>
    <property type="project" value="TreeGrafter"/>
</dbReference>
<evidence type="ECO:0000313" key="3">
    <source>
        <dbReference type="EMBL" id="PIW17161.1"/>
    </source>
</evidence>
<keyword evidence="3" id="KW-0378">Hydrolase</keyword>
<name>A0A2M7G5E4_9BACT</name>
<feature type="domain" description="NTP pyrophosphohydrolase MazG-like" evidence="2">
    <location>
        <begin position="255"/>
        <end position="328"/>
    </location>
</feature>
<dbReference type="CDD" id="cd11529">
    <property type="entry name" value="NTP-PPase_MazG_Cterm"/>
    <property type="match status" value="1"/>
</dbReference>
<dbReference type="InterPro" id="IPR000878">
    <property type="entry name" value="4pyrrol_Mease"/>
</dbReference>
<dbReference type="PIRSF" id="PIRSF002845">
    <property type="entry name" value="Ttrprl_mtas_MazG"/>
    <property type="match status" value="1"/>
</dbReference>
<evidence type="ECO:0000313" key="4">
    <source>
        <dbReference type="Proteomes" id="UP000231019"/>
    </source>
</evidence>
<dbReference type="GO" id="GO:0047429">
    <property type="term" value="F:nucleoside triphosphate diphosphatase activity"/>
    <property type="evidence" value="ECO:0007669"/>
    <property type="project" value="InterPro"/>
</dbReference>
<dbReference type="Pfam" id="PF03819">
    <property type="entry name" value="MazG"/>
    <property type="match status" value="2"/>
</dbReference>
<gene>
    <name evidence="3" type="ORF">COW36_09910</name>
</gene>
<dbReference type="CDD" id="cd11723">
    <property type="entry name" value="YabN_N_like"/>
    <property type="match status" value="1"/>
</dbReference>
<dbReference type="GO" id="GO:0046061">
    <property type="term" value="P:dATP catabolic process"/>
    <property type="evidence" value="ECO:0007669"/>
    <property type="project" value="TreeGrafter"/>
</dbReference>
<comment type="caution">
    <text evidence="3">The sequence shown here is derived from an EMBL/GenBank/DDBJ whole genome shotgun (WGS) entry which is preliminary data.</text>
</comment>
<dbReference type="InterPro" id="IPR024180">
    <property type="entry name" value="Tetrapyrrole_Mease/MazG_pred"/>
</dbReference>
<dbReference type="PANTHER" id="PTHR30522">
    <property type="entry name" value="NUCLEOSIDE TRIPHOSPHATE PYROPHOSPHOHYDROLASE"/>
    <property type="match status" value="1"/>
</dbReference>
<dbReference type="InterPro" id="IPR014777">
    <property type="entry name" value="4pyrrole_Mease_sub1"/>
</dbReference>
<dbReference type="Proteomes" id="UP000231019">
    <property type="component" value="Unassembled WGS sequence"/>
</dbReference>
<dbReference type="NCBIfam" id="NF007113">
    <property type="entry name" value="PRK09562.1"/>
    <property type="match status" value="1"/>
</dbReference>
<dbReference type="GO" id="GO:0046081">
    <property type="term" value="P:dUTP catabolic process"/>
    <property type="evidence" value="ECO:0007669"/>
    <property type="project" value="TreeGrafter"/>
</dbReference>
<dbReference type="GO" id="GO:0008168">
    <property type="term" value="F:methyltransferase activity"/>
    <property type="evidence" value="ECO:0007669"/>
    <property type="project" value="InterPro"/>
</dbReference>
<sequence>MTQKIDVVGLGPGPARLLTLETRDLLMAGNPVYLRTAVHPTVAELREWGCAYTSFDSLYEQAPDFDKLYAQIVEQLLAEVEAQGRIVYAVPGNPLVAERTVQLLLERGPQEGVEVKLHTAVSCVDVVLEALGADPSEGLTILDALTLEADQLDFRRPQLVTQIYSPTIASEVKLTLLDRLEPEYPVTLVRAASCADQQVESLPLEELDRVTWIDHLTTLYLPPGGPETLAPLEYLRWVVARLRNPEGGCPWDLKQNAQTLRKYVLEEAYEVVEAIDQEDPDALCEELGDLLLQVYLQSQVAQDEDLFVLDEVALGIAEKLIYRHPHVFGGPTLETPEEVKRQWEDLKALEKAAKAGDQKLSVLSDLPAALPSLTLAEKIGRKVAHVGFDWPELKGVLAKIEEEYQELLEACEQDEPEAIFHELGDVFFTLVNLARWFKLDPEDAMRQTNARFVRRFQAMEAALAGRSLKELALEEWDILWNQAKEQVG</sequence>
<dbReference type="SUPFAM" id="SSF53790">
    <property type="entry name" value="Tetrapyrrole methylase"/>
    <property type="match status" value="1"/>
</dbReference>
<dbReference type="InterPro" id="IPR004518">
    <property type="entry name" value="MazG-like_dom"/>
</dbReference>
<accession>A0A2M7G5E4</accession>
<dbReference type="PANTHER" id="PTHR30522:SF0">
    <property type="entry name" value="NUCLEOSIDE TRIPHOSPHATE PYROPHOSPHOHYDROLASE"/>
    <property type="match status" value="1"/>
</dbReference>
<protein>
    <submittedName>
        <fullName evidence="3">Nucleoside triphosphate pyrophosphohydrolase</fullName>
    </submittedName>
</protein>
<evidence type="ECO:0000259" key="2">
    <source>
        <dbReference type="Pfam" id="PF03819"/>
    </source>
</evidence>
<dbReference type="FunFam" id="1.10.287.1080:FF:000001">
    <property type="entry name" value="Nucleoside triphosphate pyrophosphohydrolase"/>
    <property type="match status" value="1"/>
</dbReference>
<dbReference type="InterPro" id="IPR035013">
    <property type="entry name" value="YabN_N"/>
</dbReference>
<dbReference type="Pfam" id="PF00590">
    <property type="entry name" value="TP_methylase"/>
    <property type="match status" value="1"/>
</dbReference>
<dbReference type="AlphaFoldDB" id="A0A2M7G5E4"/>
<dbReference type="GO" id="GO:0006950">
    <property type="term" value="P:response to stress"/>
    <property type="evidence" value="ECO:0007669"/>
    <property type="project" value="UniProtKB-ARBA"/>
</dbReference>
<evidence type="ECO:0000259" key="1">
    <source>
        <dbReference type="Pfam" id="PF00590"/>
    </source>
</evidence>
<organism evidence="3 4">
    <name type="scientific">bacterium (Candidatus Blackallbacteria) CG17_big_fil_post_rev_8_21_14_2_50_48_46</name>
    <dbReference type="NCBI Taxonomy" id="2014261"/>
    <lineage>
        <taxon>Bacteria</taxon>
        <taxon>Candidatus Blackallbacteria</taxon>
    </lineage>
</organism>
<dbReference type="GO" id="GO:0006203">
    <property type="term" value="P:dGTP catabolic process"/>
    <property type="evidence" value="ECO:0007669"/>
    <property type="project" value="TreeGrafter"/>
</dbReference>